<dbReference type="Proteomes" id="UP000012173">
    <property type="component" value="Segment"/>
</dbReference>
<keyword evidence="1" id="KW-0175">Coiled coil</keyword>
<dbReference type="KEGG" id="vg:15152007"/>
<name>M4JFD3_9VIRU</name>
<gene>
    <name evidence="2" type="ORF">HhPH1_gp04</name>
</gene>
<evidence type="ECO:0000256" key="1">
    <source>
        <dbReference type="SAM" id="Coils"/>
    </source>
</evidence>
<proteinExistence type="predicted"/>
<evidence type="ECO:0000313" key="3">
    <source>
        <dbReference type="Proteomes" id="UP000012173"/>
    </source>
</evidence>
<dbReference type="GeneID" id="15152007"/>
<accession>M4JFD3</accession>
<sequence length="75" mass="8701">MTVEPDDEDAHTDPVGTMTDRLEEYLDVLEEEREVVEEVLADLEDAPDEESLTREEYRRVFPRLMPTEEWGGFGA</sequence>
<dbReference type="EMBL" id="KC252997">
    <property type="protein sequence ID" value="AGC65529.1"/>
    <property type="molecule type" value="Genomic_DNA"/>
</dbReference>
<protein>
    <submittedName>
        <fullName evidence="2">Uncharacterized protein</fullName>
    </submittedName>
</protein>
<reference evidence="2 3" key="1">
    <citation type="journal article" date="2013" name="Archaea">
        <title>PH1: An Archaeovirus of Haloarcula hispanica Related to SH1 and HHIV-2.</title>
        <authorList>
            <person name="Porter K."/>
            <person name="Tang S.-L."/>
            <person name="Chen C.-P."/>
            <person name="Chiang P.-W."/>
            <person name="Hong M.-J."/>
            <person name="Dyall-Smith M.L."/>
        </authorList>
    </citation>
    <scope>NUCLEOTIDE SEQUENCE [LARGE SCALE GENOMIC DNA]</scope>
    <source>
        <strain evidence="2">1</strain>
    </source>
</reference>
<dbReference type="RefSeq" id="YP_007761593.1">
    <property type="nucleotide sequence ID" value="NC_020998.1"/>
</dbReference>
<keyword evidence="3" id="KW-1185">Reference proteome</keyword>
<feature type="coiled-coil region" evidence="1">
    <location>
        <begin position="19"/>
        <end position="46"/>
    </location>
</feature>
<evidence type="ECO:0000313" key="2">
    <source>
        <dbReference type="EMBL" id="AGC65529.1"/>
    </source>
</evidence>
<organism evidence="2 3">
    <name type="scientific">Haloarcula hispanica virus PH1</name>
    <dbReference type="NCBI Taxonomy" id="1282967"/>
    <lineage>
        <taxon>Viruses</taxon>
        <taxon>Singelaviria</taxon>
        <taxon>Helvetiavirae</taxon>
        <taxon>Dividoviricota</taxon>
        <taxon>Laserviricetes</taxon>
        <taxon>Halopanivirales</taxon>
        <taxon>Sphaerolipoviridae</taxon>
        <taxon>Alphasphaerolipovirus</taxon>
        <taxon>Alphasphaerolipovirus pinkense</taxon>
    </lineage>
</organism>